<feature type="repeat" description="TPR" evidence="3">
    <location>
        <begin position="105"/>
        <end position="138"/>
    </location>
</feature>
<proteinExistence type="predicted"/>
<dbReference type="SMART" id="SM00028">
    <property type="entry name" value="TPR"/>
    <property type="match status" value="5"/>
</dbReference>
<dbReference type="STRING" id="142588.SAMN04488559_10661"/>
<sequence>MNRNQQSFELWEQGKKEEAIQLLFEEIEEHPADADAYINLGSMFMMMEKYEDAAAIFATASEKSPDNTEVIYCFASLYYEQGQYEVAIKQYEKVIALKPEQEALADANFMIGMSYQGMGDYNRALVYVLRATELSPEVTDFNLSAGDILMSLEQFDQAKQYYDLAIQHEPDHQGAYFKRGLMAFILDEADSEVYFKKASELDPEMYQEQLKQLKEIESFIQAQSKK</sequence>
<dbReference type="PROSITE" id="PS50293">
    <property type="entry name" value="TPR_REGION"/>
    <property type="match status" value="1"/>
</dbReference>
<keyword evidence="5" id="KW-1185">Reference proteome</keyword>
<feature type="repeat" description="TPR" evidence="3">
    <location>
        <begin position="68"/>
        <end position="101"/>
    </location>
</feature>
<feature type="repeat" description="TPR" evidence="3">
    <location>
        <begin position="34"/>
        <end position="67"/>
    </location>
</feature>
<dbReference type="SUPFAM" id="SSF48452">
    <property type="entry name" value="TPR-like"/>
    <property type="match status" value="1"/>
</dbReference>
<accession>A0A1H9S4A4</accession>
<evidence type="ECO:0000256" key="3">
    <source>
        <dbReference type="PROSITE-ProRule" id="PRU00339"/>
    </source>
</evidence>
<name>A0A1H9S4A4_9LACT</name>
<dbReference type="PANTHER" id="PTHR44943">
    <property type="entry name" value="CELLULOSE SYNTHASE OPERON PROTEIN C"/>
    <property type="match status" value="1"/>
</dbReference>
<feature type="repeat" description="TPR" evidence="3">
    <location>
        <begin position="139"/>
        <end position="172"/>
    </location>
</feature>
<keyword evidence="2 3" id="KW-0802">TPR repeat</keyword>
<dbReference type="RefSeq" id="WP_177165696.1">
    <property type="nucleotide sequence ID" value="NZ_FOHA01000006.1"/>
</dbReference>
<reference evidence="4 5" key="1">
    <citation type="submission" date="2016-10" db="EMBL/GenBank/DDBJ databases">
        <authorList>
            <person name="de Groot N.N."/>
        </authorList>
    </citation>
    <scope>NUCLEOTIDE SEQUENCE [LARGE SCALE GENOMIC DNA]</scope>
    <source>
        <strain evidence="4 5">DSM 13760</strain>
    </source>
</reference>
<dbReference type="Proteomes" id="UP000198948">
    <property type="component" value="Unassembled WGS sequence"/>
</dbReference>
<dbReference type="EMBL" id="FOHA01000006">
    <property type="protein sequence ID" value="SER79193.1"/>
    <property type="molecule type" value="Genomic_DNA"/>
</dbReference>
<dbReference type="InterPro" id="IPR051685">
    <property type="entry name" value="Ycf3/AcsC/BcsC/TPR_MFPF"/>
</dbReference>
<dbReference type="PANTHER" id="PTHR44943:SF8">
    <property type="entry name" value="TPR REPEAT-CONTAINING PROTEIN MJ0263"/>
    <property type="match status" value="1"/>
</dbReference>
<dbReference type="AlphaFoldDB" id="A0A1H9S4A4"/>
<dbReference type="InterPro" id="IPR019734">
    <property type="entry name" value="TPR_rpt"/>
</dbReference>
<evidence type="ECO:0000313" key="4">
    <source>
        <dbReference type="EMBL" id="SER79193.1"/>
    </source>
</evidence>
<dbReference type="InterPro" id="IPR011990">
    <property type="entry name" value="TPR-like_helical_dom_sf"/>
</dbReference>
<evidence type="ECO:0000313" key="5">
    <source>
        <dbReference type="Proteomes" id="UP000198948"/>
    </source>
</evidence>
<dbReference type="Gene3D" id="1.25.40.10">
    <property type="entry name" value="Tetratricopeptide repeat domain"/>
    <property type="match status" value="2"/>
</dbReference>
<keyword evidence="1" id="KW-0677">Repeat</keyword>
<protein>
    <submittedName>
        <fullName evidence="4">Tetratricopeptide repeat-containing protein</fullName>
    </submittedName>
</protein>
<evidence type="ECO:0000256" key="2">
    <source>
        <dbReference type="ARBA" id="ARBA00022803"/>
    </source>
</evidence>
<dbReference type="Pfam" id="PF14559">
    <property type="entry name" value="TPR_19"/>
    <property type="match status" value="1"/>
</dbReference>
<dbReference type="Pfam" id="PF13432">
    <property type="entry name" value="TPR_16"/>
    <property type="match status" value="1"/>
</dbReference>
<organism evidence="4 5">
    <name type="scientific">Isobaculum melis</name>
    <dbReference type="NCBI Taxonomy" id="142588"/>
    <lineage>
        <taxon>Bacteria</taxon>
        <taxon>Bacillati</taxon>
        <taxon>Bacillota</taxon>
        <taxon>Bacilli</taxon>
        <taxon>Lactobacillales</taxon>
        <taxon>Carnobacteriaceae</taxon>
        <taxon>Isobaculum</taxon>
    </lineage>
</organism>
<dbReference type="PROSITE" id="PS50005">
    <property type="entry name" value="TPR"/>
    <property type="match status" value="4"/>
</dbReference>
<gene>
    <name evidence="4" type="ORF">SAMN04488559_10661</name>
</gene>
<evidence type="ECO:0000256" key="1">
    <source>
        <dbReference type="ARBA" id="ARBA00022737"/>
    </source>
</evidence>